<dbReference type="AlphaFoldDB" id="E1WZW1"/>
<sequence length="325" mass="38603">MTRLYKILSKLPYPLQELPYSLCWIVTKTYLKNNQVELWPRNSYVSKRIVAALSDLDLTIIVSKGGLEEKVIRKYNHLKIIFPFLGEINMYPAKEVQDFIPIANKYELERDPRLCKDYGISKEENIYEKIVFLCKLIESDQENLKNNPLYRKKKWEKHLTDLGLSSEIDFESLIQLLNSQCSEIGIDASNFLNHYYQENRTQKTSCDNFYRECKNIKEYILLYPFRWIGSSLTCESFFHDIELIKSFTKHELSLLEAQLNWEIWGLFSQYLHNLHKATLHTHLENIRQVMDTNEALQNSSVYNKLNELRALHENSLLQYLENDRL</sequence>
<organism evidence="1 2">
    <name type="scientific">Halobacteriovorax marinus (strain ATCC BAA-682 / DSM 15412 / SJ)</name>
    <name type="common">Bacteriovorax marinus</name>
    <dbReference type="NCBI Taxonomy" id="862908"/>
    <lineage>
        <taxon>Bacteria</taxon>
        <taxon>Pseudomonadati</taxon>
        <taxon>Bdellovibrionota</taxon>
        <taxon>Bacteriovoracia</taxon>
        <taxon>Bacteriovoracales</taxon>
        <taxon>Halobacteriovoraceae</taxon>
        <taxon>Halobacteriovorax</taxon>
    </lineage>
</organism>
<proteinExistence type="predicted"/>
<dbReference type="EMBL" id="FQ312005">
    <property type="protein sequence ID" value="CBW27897.1"/>
    <property type="molecule type" value="Genomic_DNA"/>
</dbReference>
<dbReference type="RefSeq" id="WP_014245667.1">
    <property type="nucleotide sequence ID" value="NC_016620.1"/>
</dbReference>
<gene>
    <name evidence="1" type="ordered locus">BMS_3140</name>
</gene>
<reference evidence="2" key="1">
    <citation type="journal article" date="2013" name="ISME J.">
        <title>A small predatory core genome in the divergent marine Bacteriovorax marinus SJ and the terrestrial Bdellovibrio bacteriovorus.</title>
        <authorList>
            <person name="Crossman L.C."/>
            <person name="Chen H."/>
            <person name="Cerdeno-Tarraga A.M."/>
            <person name="Brooks K."/>
            <person name="Quail M.A."/>
            <person name="Pineiro S.A."/>
            <person name="Hobley L."/>
            <person name="Sockett R.E."/>
            <person name="Bentley S.D."/>
            <person name="Parkhill J."/>
            <person name="Williams H.N."/>
            <person name="Stine O.C."/>
        </authorList>
    </citation>
    <scope>NUCLEOTIDE SEQUENCE [LARGE SCALE GENOMIC DNA]</scope>
    <source>
        <strain evidence="2">ATCC BAA-682 / DSM 15412 / SJ</strain>
    </source>
</reference>
<evidence type="ECO:0000313" key="2">
    <source>
        <dbReference type="Proteomes" id="UP000008963"/>
    </source>
</evidence>
<dbReference type="HOGENOM" id="CLU_854612_0_0_7"/>
<evidence type="ECO:0000313" key="1">
    <source>
        <dbReference type="EMBL" id="CBW27897.1"/>
    </source>
</evidence>
<dbReference type="KEGG" id="bmx:BMS_3140"/>
<protein>
    <submittedName>
        <fullName evidence="1">Uncharacterized protein</fullName>
    </submittedName>
</protein>
<dbReference type="STRING" id="862908.BMS_3140"/>
<name>E1WZW1_HALMS</name>
<dbReference type="Proteomes" id="UP000008963">
    <property type="component" value="Chromosome"/>
</dbReference>
<keyword evidence="2" id="KW-1185">Reference proteome</keyword>
<accession>E1WZW1</accession>